<dbReference type="AlphaFoldDB" id="A0A644W8H0"/>
<name>A0A644W8H0_9ZZZZ</name>
<proteinExistence type="predicted"/>
<sequence length="82" mass="9257">MKILRGYIHQGFAVPPWSATPEKAGLKRQAYGSRESFGNTKYAAGTVQAGQQHDMEHQWRDQPFSLPEQILDVQVILITSML</sequence>
<organism evidence="1">
    <name type="scientific">bioreactor metagenome</name>
    <dbReference type="NCBI Taxonomy" id="1076179"/>
    <lineage>
        <taxon>unclassified sequences</taxon>
        <taxon>metagenomes</taxon>
        <taxon>ecological metagenomes</taxon>
    </lineage>
</organism>
<accession>A0A644W8H0</accession>
<dbReference type="EMBL" id="VSSQ01000709">
    <property type="protein sequence ID" value="MPM00125.1"/>
    <property type="molecule type" value="Genomic_DNA"/>
</dbReference>
<gene>
    <name evidence="1" type="ORF">SDC9_46348</name>
</gene>
<reference evidence="1" key="1">
    <citation type="submission" date="2019-08" db="EMBL/GenBank/DDBJ databases">
        <authorList>
            <person name="Kucharzyk K."/>
            <person name="Murdoch R.W."/>
            <person name="Higgins S."/>
            <person name="Loffler F."/>
        </authorList>
    </citation>
    <scope>NUCLEOTIDE SEQUENCE</scope>
</reference>
<comment type="caution">
    <text evidence="1">The sequence shown here is derived from an EMBL/GenBank/DDBJ whole genome shotgun (WGS) entry which is preliminary data.</text>
</comment>
<evidence type="ECO:0000313" key="1">
    <source>
        <dbReference type="EMBL" id="MPM00125.1"/>
    </source>
</evidence>
<protein>
    <submittedName>
        <fullName evidence="1">Uncharacterized protein</fullName>
    </submittedName>
</protein>